<evidence type="ECO:0000313" key="3">
    <source>
        <dbReference type="Proteomes" id="UP000279833"/>
    </source>
</evidence>
<dbReference type="EMBL" id="UZAK01037578">
    <property type="protein sequence ID" value="VDP59135.1"/>
    <property type="molecule type" value="Genomic_DNA"/>
</dbReference>
<reference evidence="2 3" key="2">
    <citation type="submission" date="2018-11" db="EMBL/GenBank/DDBJ databases">
        <authorList>
            <consortium name="Pathogen Informatics"/>
        </authorList>
    </citation>
    <scope>NUCLEOTIDE SEQUENCE [LARGE SCALE GENOMIC DNA]</scope>
    <source>
        <strain evidence="2">Dakar</strain>
        <strain evidence="3">Dakar, Senegal</strain>
    </source>
</reference>
<keyword evidence="1" id="KW-0812">Transmembrane</keyword>
<reference evidence="4" key="1">
    <citation type="submission" date="2016-06" db="UniProtKB">
        <authorList>
            <consortium name="WormBaseParasite"/>
        </authorList>
    </citation>
    <scope>IDENTIFICATION</scope>
</reference>
<name>A0A183KK37_9TREM</name>
<evidence type="ECO:0000256" key="1">
    <source>
        <dbReference type="SAM" id="Phobius"/>
    </source>
</evidence>
<keyword evidence="3" id="KW-1185">Reference proteome</keyword>
<evidence type="ECO:0000313" key="4">
    <source>
        <dbReference type="WBParaSite" id="SCUD_0001540101-mRNA-1"/>
    </source>
</evidence>
<gene>
    <name evidence="2" type="ORF">SCUD_LOCUS15398</name>
</gene>
<proteinExistence type="predicted"/>
<dbReference type="Proteomes" id="UP000279833">
    <property type="component" value="Unassembled WGS sequence"/>
</dbReference>
<sequence length="171" mass="18181">MWSILAVAATSAFSASTGMLFGPAALPLLICLMAMLISSIVSGPTLIGRSVGAASMLVVGRRIALDDVHCNALFFALKETLMIMGPWNSHPISALCARLDSINATPCVCGAFSSSWPEYNRSSPEASRCCPTCVQCVSLIPSISRLYLLISAAIWKALPVSHIVRTFHVPK</sequence>
<dbReference type="AlphaFoldDB" id="A0A183KK37"/>
<keyword evidence="1" id="KW-1133">Transmembrane helix</keyword>
<dbReference type="WBParaSite" id="SCUD_0001540101-mRNA-1">
    <property type="protein sequence ID" value="SCUD_0001540101-mRNA-1"/>
    <property type="gene ID" value="SCUD_0001540101"/>
</dbReference>
<organism evidence="4">
    <name type="scientific">Schistosoma curassoni</name>
    <dbReference type="NCBI Taxonomy" id="6186"/>
    <lineage>
        <taxon>Eukaryota</taxon>
        <taxon>Metazoa</taxon>
        <taxon>Spiralia</taxon>
        <taxon>Lophotrochozoa</taxon>
        <taxon>Platyhelminthes</taxon>
        <taxon>Trematoda</taxon>
        <taxon>Digenea</taxon>
        <taxon>Strigeidida</taxon>
        <taxon>Schistosomatoidea</taxon>
        <taxon>Schistosomatidae</taxon>
        <taxon>Schistosoma</taxon>
    </lineage>
</organism>
<accession>A0A183KK37</accession>
<keyword evidence="1" id="KW-0472">Membrane</keyword>
<protein>
    <submittedName>
        <fullName evidence="4">Secreted protein</fullName>
    </submittedName>
</protein>
<evidence type="ECO:0000313" key="2">
    <source>
        <dbReference type="EMBL" id="VDP59135.1"/>
    </source>
</evidence>
<feature type="transmembrane region" description="Helical" evidence="1">
    <location>
        <begin position="24"/>
        <end position="47"/>
    </location>
</feature>